<gene>
    <name evidence="1" type="ORF">I5Q09_20075</name>
</gene>
<name>A0ABS0MW72_PSELU</name>
<comment type="caution">
    <text evidence="1">The sequence shown here is derived from an EMBL/GenBank/DDBJ whole genome shotgun (WGS) entry which is preliminary data.</text>
</comment>
<evidence type="ECO:0000313" key="1">
    <source>
        <dbReference type="EMBL" id="MBH3440984.1"/>
    </source>
</evidence>
<dbReference type="EMBL" id="JADTXM010000016">
    <property type="protein sequence ID" value="MBH3440984.1"/>
    <property type="molecule type" value="Genomic_DNA"/>
</dbReference>
<reference evidence="1 2" key="1">
    <citation type="submission" date="2020-11" db="EMBL/GenBank/DDBJ databases">
        <title>Enhanced detection system for hospital associated transmission using whole genome sequencing surveillance.</title>
        <authorList>
            <person name="Harrison L.H."/>
            <person name="Van Tyne D."/>
            <person name="Marsh J.W."/>
            <person name="Griffith M.P."/>
            <person name="Snyder D.J."/>
            <person name="Cooper V.S."/>
            <person name="Mustapha M."/>
        </authorList>
    </citation>
    <scope>NUCLEOTIDE SEQUENCE [LARGE SCALE GENOMIC DNA]</scope>
    <source>
        <strain evidence="1 2">PSB00013</strain>
    </source>
</reference>
<evidence type="ECO:0000313" key="2">
    <source>
        <dbReference type="Proteomes" id="UP000638986"/>
    </source>
</evidence>
<protein>
    <submittedName>
        <fullName evidence="1">Uncharacterized protein</fullName>
    </submittedName>
</protein>
<organism evidence="1 2">
    <name type="scientific">Pseudomonas luteola</name>
    <dbReference type="NCBI Taxonomy" id="47886"/>
    <lineage>
        <taxon>Bacteria</taxon>
        <taxon>Pseudomonadati</taxon>
        <taxon>Pseudomonadota</taxon>
        <taxon>Gammaproteobacteria</taxon>
        <taxon>Pseudomonadales</taxon>
        <taxon>Pseudomonadaceae</taxon>
        <taxon>Pseudomonas</taxon>
    </lineage>
</organism>
<dbReference type="Proteomes" id="UP000638986">
    <property type="component" value="Unassembled WGS sequence"/>
</dbReference>
<sequence>MTVSLTQFFEKIGAPLKNPRWSWGAVREDGTVILRVWQDRKIKHDGSHYMQLSHLQKYGEGQDNLGYMERLDHIQLIKSGAKCYMVMCLAKDPKTSPREILSFNKSKLFLGGKLCEIDSDWFIEIAASIPVQSAT</sequence>
<accession>A0ABS0MW72</accession>
<proteinExistence type="predicted"/>